<protein>
    <submittedName>
        <fullName evidence="2">Uncharacterized protein</fullName>
    </submittedName>
</protein>
<name>A0A9W5B4J2_9HYPH</name>
<comment type="caution">
    <text evidence="2">The sequence shown here is derived from an EMBL/GenBank/DDBJ whole genome shotgun (WGS) entry which is preliminary data.</text>
</comment>
<feature type="region of interest" description="Disordered" evidence="1">
    <location>
        <begin position="12"/>
        <end position="34"/>
    </location>
</feature>
<evidence type="ECO:0000313" key="2">
    <source>
        <dbReference type="EMBL" id="CUW97381.1"/>
    </source>
</evidence>
<sequence>MVDGEDGVIRAWHRSDDAGPGRHPGAQPFNAGNQPVGIPVVAGDVVVIGRGDDFHPHRIGVRCDAAKKGVARVAMGIDQARNEKLSSAVDNHLITVERVQFIHSADVDNPVAFYRQCAVLNNTPLLVDRNDRSVPQQKACHILSSSLKLVFKNLRF</sequence>
<dbReference type="Proteomes" id="UP000191933">
    <property type="component" value="Unassembled WGS sequence"/>
</dbReference>
<gene>
    <name evidence="2" type="ORF">AGR2A_Lc30127</name>
</gene>
<evidence type="ECO:0000313" key="3">
    <source>
        <dbReference type="Proteomes" id="UP000191933"/>
    </source>
</evidence>
<accession>A0A9W5B4J2</accession>
<dbReference type="EMBL" id="FBVY01000032">
    <property type="protein sequence ID" value="CUW97381.1"/>
    <property type="molecule type" value="Genomic_DNA"/>
</dbReference>
<dbReference type="AlphaFoldDB" id="A0A9W5B4J2"/>
<keyword evidence="3" id="KW-1185">Reference proteome</keyword>
<evidence type="ECO:0000256" key="1">
    <source>
        <dbReference type="SAM" id="MobiDB-lite"/>
    </source>
</evidence>
<organism evidence="2 3">
    <name type="scientific">Agrobacterium genomosp. 2 str. CFBP 5494</name>
    <dbReference type="NCBI Taxonomy" id="1183436"/>
    <lineage>
        <taxon>Bacteria</taxon>
        <taxon>Pseudomonadati</taxon>
        <taxon>Pseudomonadota</taxon>
        <taxon>Alphaproteobacteria</taxon>
        <taxon>Hyphomicrobiales</taxon>
        <taxon>Rhizobiaceae</taxon>
        <taxon>Rhizobium/Agrobacterium group</taxon>
        <taxon>Agrobacterium</taxon>
        <taxon>Agrobacterium tumefaciens complex</taxon>
    </lineage>
</organism>
<proteinExistence type="predicted"/>
<reference evidence="2 3" key="1">
    <citation type="submission" date="2016-01" db="EMBL/GenBank/DDBJ databases">
        <authorList>
            <person name="Regsiter A."/>
            <person name="william w."/>
        </authorList>
    </citation>
    <scope>NUCLEOTIDE SEQUENCE [LARGE SCALE GENOMIC DNA]</scope>
    <source>
        <strain evidence="2 3">CFBP 5494</strain>
    </source>
</reference>